<gene>
    <name evidence="9" type="primary">algF</name>
    <name evidence="9" type="ORF">GCM10008957_11560</name>
</gene>
<evidence type="ECO:0000256" key="8">
    <source>
        <dbReference type="SAM" id="SignalP"/>
    </source>
</evidence>
<dbReference type="AlphaFoldDB" id="A0A918F4L2"/>
<keyword evidence="10" id="KW-1185">Reference proteome</keyword>
<dbReference type="GO" id="GO:0042121">
    <property type="term" value="P:alginic acid biosynthetic process"/>
    <property type="evidence" value="ECO:0007669"/>
    <property type="project" value="UniProtKB-KW"/>
</dbReference>
<keyword evidence="5 8" id="KW-0732">Signal</keyword>
<evidence type="ECO:0000313" key="9">
    <source>
        <dbReference type="EMBL" id="GGR00431.1"/>
    </source>
</evidence>
<accession>A0A918F4L2</accession>
<keyword evidence="6" id="KW-0574">Periplasm</keyword>
<reference evidence="9" key="2">
    <citation type="submission" date="2020-09" db="EMBL/GenBank/DDBJ databases">
        <authorList>
            <person name="Sun Q."/>
            <person name="Ohkuma M."/>
        </authorList>
    </citation>
    <scope>NUCLEOTIDE SEQUENCE</scope>
    <source>
        <strain evidence="9">JCM 31311</strain>
    </source>
</reference>
<evidence type="ECO:0000313" key="10">
    <source>
        <dbReference type="Proteomes" id="UP000603865"/>
    </source>
</evidence>
<name>A0A918F4L2_9DEIO</name>
<comment type="subcellular location">
    <subcellularLocation>
        <location evidence="1">Periplasm</location>
    </subcellularLocation>
</comment>
<reference evidence="9" key="1">
    <citation type="journal article" date="2014" name="Int. J. Syst. Evol. Microbiol.">
        <title>Complete genome sequence of Corynebacterium casei LMG S-19264T (=DSM 44701T), isolated from a smear-ripened cheese.</title>
        <authorList>
            <consortium name="US DOE Joint Genome Institute (JGI-PGF)"/>
            <person name="Walter F."/>
            <person name="Albersmeier A."/>
            <person name="Kalinowski J."/>
            <person name="Ruckert C."/>
        </authorList>
    </citation>
    <scope>NUCLEOTIDE SEQUENCE</scope>
    <source>
        <strain evidence="9">JCM 31311</strain>
    </source>
</reference>
<evidence type="ECO:0000256" key="3">
    <source>
        <dbReference type="ARBA" id="ARBA00010033"/>
    </source>
</evidence>
<evidence type="ECO:0000256" key="7">
    <source>
        <dbReference type="ARBA" id="ARBA00022841"/>
    </source>
</evidence>
<comment type="pathway">
    <text evidence="2">Glycan biosynthesis; alginate biosynthesis.</text>
</comment>
<sequence>MKLILTLAVLTAGAALAQDTGLYAPAPPANSAFVRVLNAPTATLGSASVTAPASAASPYVVIPQGEFTAKLGATSSKLTVVAGHFYSVVAVAGKLVLLTDQAADNKAKALLTIYNLSKTASIDLKTADGKTSVVSGVKTGESGSRAVNGITVDLAAFNGPKALGTLKGVKLERGNAYALVLTDTGLTLTTSTTQTK</sequence>
<comment type="caution">
    <text evidence="9">The sequence shown here is derived from an EMBL/GenBank/DDBJ whole genome shotgun (WGS) entry which is preliminary data.</text>
</comment>
<organism evidence="9 10">
    <name type="scientific">Deinococcus ruber</name>
    <dbReference type="NCBI Taxonomy" id="1848197"/>
    <lineage>
        <taxon>Bacteria</taxon>
        <taxon>Thermotogati</taxon>
        <taxon>Deinococcota</taxon>
        <taxon>Deinococci</taxon>
        <taxon>Deinococcales</taxon>
        <taxon>Deinococcaceae</taxon>
        <taxon>Deinococcus</taxon>
    </lineage>
</organism>
<dbReference type="Pfam" id="PF11182">
    <property type="entry name" value="AlgF"/>
    <property type="match status" value="1"/>
</dbReference>
<evidence type="ECO:0000256" key="5">
    <source>
        <dbReference type="ARBA" id="ARBA00022729"/>
    </source>
</evidence>
<protein>
    <recommendedName>
        <fullName evidence="4">Alginate biosynthesis protein AlgF</fullName>
    </recommendedName>
</protein>
<feature type="signal peptide" evidence="8">
    <location>
        <begin position="1"/>
        <end position="17"/>
    </location>
</feature>
<dbReference type="Proteomes" id="UP000603865">
    <property type="component" value="Unassembled WGS sequence"/>
</dbReference>
<comment type="similarity">
    <text evidence="3">Belongs to the AlgF family.</text>
</comment>
<dbReference type="RefSeq" id="WP_229775908.1">
    <property type="nucleotide sequence ID" value="NZ_BMQL01000004.1"/>
</dbReference>
<dbReference type="GO" id="GO:0042597">
    <property type="term" value="C:periplasmic space"/>
    <property type="evidence" value="ECO:0007669"/>
    <property type="project" value="UniProtKB-SubCell"/>
</dbReference>
<proteinExistence type="inferred from homology"/>
<keyword evidence="7" id="KW-0016">Alginate biosynthesis</keyword>
<dbReference type="InterPro" id="IPR035422">
    <property type="entry name" value="AlgF"/>
</dbReference>
<dbReference type="EMBL" id="BMQL01000004">
    <property type="protein sequence ID" value="GGR00431.1"/>
    <property type="molecule type" value="Genomic_DNA"/>
</dbReference>
<feature type="chain" id="PRO_5036811622" description="Alginate biosynthesis protein AlgF" evidence="8">
    <location>
        <begin position="18"/>
        <end position="196"/>
    </location>
</feature>
<evidence type="ECO:0000256" key="2">
    <source>
        <dbReference type="ARBA" id="ARBA00005182"/>
    </source>
</evidence>
<evidence type="ECO:0000256" key="1">
    <source>
        <dbReference type="ARBA" id="ARBA00004418"/>
    </source>
</evidence>
<evidence type="ECO:0000256" key="6">
    <source>
        <dbReference type="ARBA" id="ARBA00022764"/>
    </source>
</evidence>
<evidence type="ECO:0000256" key="4">
    <source>
        <dbReference type="ARBA" id="ARBA00013964"/>
    </source>
</evidence>